<protein>
    <submittedName>
        <fullName evidence="2">Unannotated protein</fullName>
    </submittedName>
</protein>
<feature type="compositionally biased region" description="Polar residues" evidence="1">
    <location>
        <begin position="1"/>
        <end position="31"/>
    </location>
</feature>
<dbReference type="AlphaFoldDB" id="A0A6J7Q3Q7"/>
<accession>A0A6J7Q3Q7</accession>
<organism evidence="2">
    <name type="scientific">freshwater metagenome</name>
    <dbReference type="NCBI Taxonomy" id="449393"/>
    <lineage>
        <taxon>unclassified sequences</taxon>
        <taxon>metagenomes</taxon>
        <taxon>ecological metagenomes</taxon>
    </lineage>
</organism>
<feature type="compositionally biased region" description="Polar residues" evidence="1">
    <location>
        <begin position="38"/>
        <end position="77"/>
    </location>
</feature>
<gene>
    <name evidence="2" type="ORF">UFOPK4092_00423</name>
</gene>
<feature type="region of interest" description="Disordered" evidence="1">
    <location>
        <begin position="1"/>
        <end position="77"/>
    </location>
</feature>
<evidence type="ECO:0000313" key="2">
    <source>
        <dbReference type="EMBL" id="CAB5011625.1"/>
    </source>
</evidence>
<evidence type="ECO:0000256" key="1">
    <source>
        <dbReference type="SAM" id="MobiDB-lite"/>
    </source>
</evidence>
<name>A0A6J7Q3Q7_9ZZZZ</name>
<sequence length="98" mass="9646">MRGSAVNTSAMASASAIETGSVSSTVMSPSPNALPGSKPTSSITSDPVATKGASTEATPVSYSTTNRETSPSMPLVGLTSTASVGALKPTAFCAFKTT</sequence>
<proteinExistence type="predicted"/>
<reference evidence="2" key="1">
    <citation type="submission" date="2020-05" db="EMBL/GenBank/DDBJ databases">
        <authorList>
            <person name="Chiriac C."/>
            <person name="Salcher M."/>
            <person name="Ghai R."/>
            <person name="Kavagutti S V."/>
        </authorList>
    </citation>
    <scope>NUCLEOTIDE SEQUENCE</scope>
</reference>
<dbReference type="EMBL" id="CAFBPJ010000030">
    <property type="protein sequence ID" value="CAB5011625.1"/>
    <property type="molecule type" value="Genomic_DNA"/>
</dbReference>